<dbReference type="PANTHER" id="PTHR46825:SF8">
    <property type="entry name" value="BETA-LACTAMASE-RELATED"/>
    <property type="match status" value="1"/>
</dbReference>
<dbReference type="RefSeq" id="WP_331790943.1">
    <property type="nucleotide sequence ID" value="NZ_BAAAUO010000005.1"/>
</dbReference>
<dbReference type="PANTHER" id="PTHR46825">
    <property type="entry name" value="D-ALANYL-D-ALANINE-CARBOXYPEPTIDASE/ENDOPEPTIDASE AMPH"/>
    <property type="match status" value="1"/>
</dbReference>
<dbReference type="SUPFAM" id="SSF56601">
    <property type="entry name" value="beta-lactamase/transpeptidase-like"/>
    <property type="match status" value="1"/>
</dbReference>
<name>A0ABU7V550_9MICO</name>
<dbReference type="GO" id="GO:0016787">
    <property type="term" value="F:hydrolase activity"/>
    <property type="evidence" value="ECO:0007669"/>
    <property type="project" value="UniProtKB-KW"/>
</dbReference>
<dbReference type="EMBL" id="JAZHOV010000002">
    <property type="protein sequence ID" value="MEF2254383.1"/>
    <property type="molecule type" value="Genomic_DNA"/>
</dbReference>
<accession>A0ABU7V550</accession>
<dbReference type="Gene3D" id="3.40.710.10">
    <property type="entry name" value="DD-peptidase/beta-lactamase superfamily"/>
    <property type="match status" value="1"/>
</dbReference>
<organism evidence="2 3">
    <name type="scientific">Microbacterium schleiferi</name>
    <dbReference type="NCBI Taxonomy" id="69362"/>
    <lineage>
        <taxon>Bacteria</taxon>
        <taxon>Bacillati</taxon>
        <taxon>Actinomycetota</taxon>
        <taxon>Actinomycetes</taxon>
        <taxon>Micrococcales</taxon>
        <taxon>Microbacteriaceae</taxon>
        <taxon>Microbacterium</taxon>
    </lineage>
</organism>
<keyword evidence="2" id="KW-0378">Hydrolase</keyword>
<proteinExistence type="predicted"/>
<dbReference type="EC" id="3.1.1.103" evidence="2"/>
<feature type="domain" description="Beta-lactamase-related" evidence="1">
    <location>
        <begin position="25"/>
        <end position="330"/>
    </location>
</feature>
<sequence length="373" mass="38145">MSTSQTGNERLADSIQSLPGSFDGFRSLSVAEIGPNGPVFAGIGDADPAHSGAPGPDTVFELGSITKTFTGALFADAIERGEVSPDDPLSQYLDALTGTPAGAVTLASLSQHSSGLPGLGATAAASTVENLLFNENPYASTSTEQLIAAAVAPVNPDQGTVYSNFAVSLLGTALVEAAGADDYATLLRERLTEPLGMDHTVVAATADQVPEDAVPGYLLNGTRAPRWWGEGYLPAGSATFTTASDLAIWAQANLDGTAPGAAALQPTAPMGTDTEIGWGWLTSPSFDGTGAQTWHNGATGGFCTFLTLDLAAGTGFLILSNSVAPVEDVVLAYATGSSIPGPCFCCGSADRGSRWVAGYGAWHWPPLSPLRQY</sequence>
<keyword evidence="3" id="KW-1185">Reference proteome</keyword>
<gene>
    <name evidence="2" type="ORF">V2V91_04425</name>
</gene>
<evidence type="ECO:0000313" key="2">
    <source>
        <dbReference type="EMBL" id="MEF2254383.1"/>
    </source>
</evidence>
<comment type="caution">
    <text evidence="2">The sequence shown here is derived from an EMBL/GenBank/DDBJ whole genome shotgun (WGS) entry which is preliminary data.</text>
</comment>
<dbReference type="InterPro" id="IPR050491">
    <property type="entry name" value="AmpC-like"/>
</dbReference>
<evidence type="ECO:0000259" key="1">
    <source>
        <dbReference type="Pfam" id="PF00144"/>
    </source>
</evidence>
<dbReference type="InterPro" id="IPR012338">
    <property type="entry name" value="Beta-lactam/transpept-like"/>
</dbReference>
<reference evidence="2 3" key="1">
    <citation type="submission" date="2024-01" db="EMBL/GenBank/DDBJ databases">
        <title>the genome sequence of strain Microbacterium schleiferi NBRC 15075.</title>
        <authorList>
            <person name="Ding Y."/>
            <person name="Zhang G."/>
        </authorList>
    </citation>
    <scope>NUCLEOTIDE SEQUENCE [LARGE SCALE GENOMIC DNA]</scope>
    <source>
        <strain evidence="2 3">NBRC 15075</strain>
    </source>
</reference>
<dbReference type="InterPro" id="IPR001466">
    <property type="entry name" value="Beta-lactam-related"/>
</dbReference>
<dbReference type="Pfam" id="PF00144">
    <property type="entry name" value="Beta-lactamase"/>
    <property type="match status" value="1"/>
</dbReference>
<evidence type="ECO:0000313" key="3">
    <source>
        <dbReference type="Proteomes" id="UP001351900"/>
    </source>
</evidence>
<protein>
    <submittedName>
        <fullName evidence="2">Serine hydrolase domain-containing protein</fullName>
        <ecNumber evidence="2">3.1.1.103</ecNumber>
    </submittedName>
</protein>
<dbReference type="Proteomes" id="UP001351900">
    <property type="component" value="Unassembled WGS sequence"/>
</dbReference>